<reference evidence="1 2" key="1">
    <citation type="submission" date="2023-07" db="EMBL/GenBank/DDBJ databases">
        <title>Sorghum-associated microbial communities from plants grown in Nebraska, USA.</title>
        <authorList>
            <person name="Schachtman D."/>
        </authorList>
    </citation>
    <scope>NUCLEOTIDE SEQUENCE [LARGE SCALE GENOMIC DNA]</scope>
    <source>
        <strain evidence="1 2">BE190</strain>
    </source>
</reference>
<name>A0ABU1UU09_9GAMM</name>
<proteinExistence type="predicted"/>
<accession>A0ABU1UU09</accession>
<keyword evidence="2" id="KW-1185">Reference proteome</keyword>
<dbReference type="RefSeq" id="WP_310068526.1">
    <property type="nucleotide sequence ID" value="NZ_JAVDVX010000001.1"/>
</dbReference>
<organism evidence="1 2">
    <name type="scientific">Cellvibrio fibrivorans</name>
    <dbReference type="NCBI Taxonomy" id="126350"/>
    <lineage>
        <taxon>Bacteria</taxon>
        <taxon>Pseudomonadati</taxon>
        <taxon>Pseudomonadota</taxon>
        <taxon>Gammaproteobacteria</taxon>
        <taxon>Cellvibrionales</taxon>
        <taxon>Cellvibrionaceae</taxon>
        <taxon>Cellvibrio</taxon>
    </lineage>
</organism>
<dbReference type="Proteomes" id="UP001253595">
    <property type="component" value="Unassembled WGS sequence"/>
</dbReference>
<dbReference type="EMBL" id="JAVDVX010000001">
    <property type="protein sequence ID" value="MDR7088640.1"/>
    <property type="molecule type" value="Genomic_DNA"/>
</dbReference>
<evidence type="ECO:0000313" key="2">
    <source>
        <dbReference type="Proteomes" id="UP001253595"/>
    </source>
</evidence>
<protein>
    <submittedName>
        <fullName evidence="1">Uncharacterized protein</fullName>
    </submittedName>
</protein>
<sequence>MVTYVDYFPSRGMKESVGDSWIPKGASFKQYDFTEGMNLKDQVPFDAEALANTIQTKSIVNETEGWVQNVPQADIEAQLENFQTQLKTYIENQNPDATVGEVLGLQEIKILPPRPLAAGVPYNRIITSQTFSEVPNNLRHKFKYSLATESMGYTIFLVVETFTQAVNSRRDAICLIC</sequence>
<comment type="caution">
    <text evidence="1">The sequence shown here is derived from an EMBL/GenBank/DDBJ whole genome shotgun (WGS) entry which is preliminary data.</text>
</comment>
<gene>
    <name evidence="1" type="ORF">J2X05_000643</name>
</gene>
<evidence type="ECO:0000313" key="1">
    <source>
        <dbReference type="EMBL" id="MDR7088640.1"/>
    </source>
</evidence>